<feature type="non-terminal residue" evidence="8">
    <location>
        <position position="1"/>
    </location>
</feature>
<dbReference type="Gene3D" id="3.30.420.10">
    <property type="entry name" value="Ribonuclease H-like superfamily/Ribonuclease H"/>
    <property type="match status" value="1"/>
</dbReference>
<evidence type="ECO:0000256" key="2">
    <source>
        <dbReference type="ARBA" id="ARBA00022695"/>
    </source>
</evidence>
<evidence type="ECO:0000313" key="8">
    <source>
        <dbReference type="EMBL" id="NWI59443.1"/>
    </source>
</evidence>
<evidence type="ECO:0000256" key="3">
    <source>
        <dbReference type="ARBA" id="ARBA00022722"/>
    </source>
</evidence>
<dbReference type="GO" id="GO:0016787">
    <property type="term" value="F:hydrolase activity"/>
    <property type="evidence" value="ECO:0007669"/>
    <property type="project" value="UniProtKB-KW"/>
</dbReference>
<dbReference type="PROSITE" id="PS50994">
    <property type="entry name" value="INTEGRASE"/>
    <property type="match status" value="1"/>
</dbReference>
<dbReference type="Pfam" id="PF00665">
    <property type="entry name" value="rve"/>
    <property type="match status" value="1"/>
</dbReference>
<keyword evidence="5" id="KW-0378">Hydrolase</keyword>
<dbReference type="GO" id="GO:0004519">
    <property type="term" value="F:endonuclease activity"/>
    <property type="evidence" value="ECO:0007669"/>
    <property type="project" value="UniProtKB-KW"/>
</dbReference>
<dbReference type="InterPro" id="IPR012337">
    <property type="entry name" value="RNaseH-like_sf"/>
</dbReference>
<evidence type="ECO:0000256" key="4">
    <source>
        <dbReference type="ARBA" id="ARBA00022759"/>
    </source>
</evidence>
<keyword evidence="6" id="KW-0695">RNA-directed DNA polymerase</keyword>
<dbReference type="SUPFAM" id="SSF53098">
    <property type="entry name" value="Ribonuclease H-like"/>
    <property type="match status" value="1"/>
</dbReference>
<dbReference type="Proteomes" id="UP000642973">
    <property type="component" value="Unassembled WGS sequence"/>
</dbReference>
<dbReference type="PANTHER" id="PTHR41694:SF3">
    <property type="entry name" value="RNA-DIRECTED DNA POLYMERASE-RELATED"/>
    <property type="match status" value="1"/>
</dbReference>
<keyword evidence="3" id="KW-0540">Nuclease</keyword>
<dbReference type="EMBL" id="WEIV01025488">
    <property type="protein sequence ID" value="NWI59443.1"/>
    <property type="molecule type" value="Genomic_DNA"/>
</dbReference>
<evidence type="ECO:0000256" key="5">
    <source>
        <dbReference type="ARBA" id="ARBA00022801"/>
    </source>
</evidence>
<dbReference type="GO" id="GO:0015074">
    <property type="term" value="P:DNA integration"/>
    <property type="evidence" value="ECO:0007669"/>
    <property type="project" value="InterPro"/>
</dbReference>
<reference evidence="8" key="1">
    <citation type="submission" date="2019-10" db="EMBL/GenBank/DDBJ databases">
        <title>Bird 10,000 Genomes (B10K) Project - Family phase.</title>
        <authorList>
            <person name="Zhang G."/>
        </authorList>
    </citation>
    <scope>NUCLEOTIDE SEQUENCE</scope>
    <source>
        <strain evidence="8">B10K-DU-002-55</strain>
        <tissue evidence="8">Muscle</tissue>
    </source>
</reference>
<evidence type="ECO:0000313" key="9">
    <source>
        <dbReference type="Proteomes" id="UP000642973"/>
    </source>
</evidence>
<keyword evidence="9" id="KW-1185">Reference proteome</keyword>
<sequence>KHVIKHLRGCFAVMGVPCEIKTDNGPGYVARQLHAFLQLWGIKHTRGIPHSPTGQAVVERAHQV</sequence>
<evidence type="ECO:0000256" key="1">
    <source>
        <dbReference type="ARBA" id="ARBA00022679"/>
    </source>
</evidence>
<organism evidence="8 9">
    <name type="scientific">Calyptomena viridis</name>
    <name type="common">Lesser green broadbill</name>
    <dbReference type="NCBI Taxonomy" id="135972"/>
    <lineage>
        <taxon>Eukaryota</taxon>
        <taxon>Metazoa</taxon>
        <taxon>Chordata</taxon>
        <taxon>Craniata</taxon>
        <taxon>Vertebrata</taxon>
        <taxon>Euteleostomi</taxon>
        <taxon>Archelosauria</taxon>
        <taxon>Archosauria</taxon>
        <taxon>Dinosauria</taxon>
        <taxon>Saurischia</taxon>
        <taxon>Theropoda</taxon>
        <taxon>Coelurosauria</taxon>
        <taxon>Aves</taxon>
        <taxon>Neognathae</taxon>
        <taxon>Neoaves</taxon>
        <taxon>Telluraves</taxon>
        <taxon>Australaves</taxon>
        <taxon>Passeriformes</taxon>
        <taxon>Eurylaimidae</taxon>
        <taxon>Calyptomena</taxon>
    </lineage>
</organism>
<protein>
    <submittedName>
        <fullName evidence="8">POK19 protein</fullName>
    </submittedName>
</protein>
<keyword evidence="1" id="KW-0808">Transferase</keyword>
<accession>A0A851CT38</accession>
<keyword evidence="2" id="KW-0548">Nucleotidyltransferase</keyword>
<feature type="non-terminal residue" evidence="8">
    <location>
        <position position="64"/>
    </location>
</feature>
<feature type="domain" description="Integrase catalytic" evidence="7">
    <location>
        <begin position="1"/>
        <end position="64"/>
    </location>
</feature>
<dbReference type="GO" id="GO:0035613">
    <property type="term" value="F:RNA stem-loop binding"/>
    <property type="evidence" value="ECO:0007669"/>
    <property type="project" value="TreeGrafter"/>
</dbReference>
<dbReference type="AlphaFoldDB" id="A0A851CT38"/>
<name>A0A851CT38_CALVR</name>
<keyword evidence="4" id="KW-0255">Endonuclease</keyword>
<gene>
    <name evidence="8" type="primary">Ervk19_2</name>
    <name evidence="8" type="ORF">CALVIR_R14771</name>
</gene>
<evidence type="ECO:0000259" key="7">
    <source>
        <dbReference type="PROSITE" id="PS50994"/>
    </source>
</evidence>
<comment type="caution">
    <text evidence="8">The sequence shown here is derived from an EMBL/GenBank/DDBJ whole genome shotgun (WGS) entry which is preliminary data.</text>
</comment>
<dbReference type="InterPro" id="IPR036397">
    <property type="entry name" value="RNaseH_sf"/>
</dbReference>
<dbReference type="PANTHER" id="PTHR41694">
    <property type="entry name" value="ENDOGENOUS RETROVIRUS GROUP K MEMBER POL PROTEIN"/>
    <property type="match status" value="1"/>
</dbReference>
<dbReference type="InterPro" id="IPR001584">
    <property type="entry name" value="Integrase_cat-core"/>
</dbReference>
<dbReference type="GO" id="GO:0003964">
    <property type="term" value="F:RNA-directed DNA polymerase activity"/>
    <property type="evidence" value="ECO:0007669"/>
    <property type="project" value="UniProtKB-KW"/>
</dbReference>
<proteinExistence type="predicted"/>
<evidence type="ECO:0000256" key="6">
    <source>
        <dbReference type="ARBA" id="ARBA00022918"/>
    </source>
</evidence>